<evidence type="ECO:0000256" key="1">
    <source>
        <dbReference type="ARBA" id="ARBA00022679"/>
    </source>
</evidence>
<dbReference type="EMBL" id="AVOT02001376">
    <property type="protein sequence ID" value="MBW0466714.1"/>
    <property type="molecule type" value="Genomic_DNA"/>
</dbReference>
<evidence type="ECO:0000256" key="2">
    <source>
        <dbReference type="ARBA" id="ARBA00022695"/>
    </source>
</evidence>
<evidence type="ECO:0000256" key="4">
    <source>
        <dbReference type="ARBA" id="ARBA00022759"/>
    </source>
</evidence>
<evidence type="ECO:0000259" key="7">
    <source>
        <dbReference type="Pfam" id="PF17917"/>
    </source>
</evidence>
<comment type="caution">
    <text evidence="8">The sequence shown here is derived from an EMBL/GenBank/DDBJ whole genome shotgun (WGS) entry which is preliminary data.</text>
</comment>
<accession>A0A9Q3BK26</accession>
<gene>
    <name evidence="8" type="ORF">O181_006429</name>
</gene>
<evidence type="ECO:0000256" key="5">
    <source>
        <dbReference type="ARBA" id="ARBA00022801"/>
    </source>
</evidence>
<keyword evidence="4" id="KW-0255">Endonuclease</keyword>
<keyword evidence="3" id="KW-0540">Nuclease</keyword>
<proteinExistence type="predicted"/>
<reference evidence="8" key="1">
    <citation type="submission" date="2021-03" db="EMBL/GenBank/DDBJ databases">
        <title>Draft genome sequence of rust myrtle Austropuccinia psidii MF-1, a brazilian biotype.</title>
        <authorList>
            <person name="Quecine M.C."/>
            <person name="Pachon D.M.R."/>
            <person name="Bonatelli M.L."/>
            <person name="Correr F.H."/>
            <person name="Franceschini L.M."/>
            <person name="Leite T.F."/>
            <person name="Margarido G.R.A."/>
            <person name="Almeida C.A."/>
            <person name="Ferrarezi J.A."/>
            <person name="Labate C.A."/>
        </authorList>
    </citation>
    <scope>NUCLEOTIDE SEQUENCE</scope>
    <source>
        <strain evidence="8">MF-1</strain>
    </source>
</reference>
<keyword evidence="6" id="KW-0695">RNA-directed DNA polymerase</keyword>
<dbReference type="GO" id="GO:0003964">
    <property type="term" value="F:RNA-directed DNA polymerase activity"/>
    <property type="evidence" value="ECO:0007669"/>
    <property type="project" value="UniProtKB-KW"/>
</dbReference>
<evidence type="ECO:0000313" key="8">
    <source>
        <dbReference type="EMBL" id="MBW0466714.1"/>
    </source>
</evidence>
<keyword evidence="2" id="KW-0548">Nucleotidyltransferase</keyword>
<dbReference type="Pfam" id="PF17917">
    <property type="entry name" value="RT_RNaseH"/>
    <property type="match status" value="1"/>
</dbReference>
<keyword evidence="9" id="KW-1185">Reference proteome</keyword>
<dbReference type="Proteomes" id="UP000765509">
    <property type="component" value="Unassembled WGS sequence"/>
</dbReference>
<dbReference type="InterPro" id="IPR043502">
    <property type="entry name" value="DNA/RNA_pol_sf"/>
</dbReference>
<dbReference type="InterPro" id="IPR041373">
    <property type="entry name" value="RT_RNaseH"/>
</dbReference>
<dbReference type="PANTHER" id="PTHR37984">
    <property type="entry name" value="PROTEIN CBG26694"/>
    <property type="match status" value="1"/>
</dbReference>
<protein>
    <recommendedName>
        <fullName evidence="7">Reverse transcriptase RNase H-like domain-containing protein</fullName>
    </recommendedName>
</protein>
<evidence type="ECO:0000313" key="9">
    <source>
        <dbReference type="Proteomes" id="UP000765509"/>
    </source>
</evidence>
<dbReference type="InterPro" id="IPR050951">
    <property type="entry name" value="Retrovirus_Pol_polyprotein"/>
</dbReference>
<name>A0A9Q3BK26_9BASI</name>
<evidence type="ECO:0000256" key="6">
    <source>
        <dbReference type="ARBA" id="ARBA00022918"/>
    </source>
</evidence>
<dbReference type="AlphaFoldDB" id="A0A9Q3BK26"/>
<keyword evidence="1" id="KW-0808">Transferase</keyword>
<keyword evidence="5" id="KW-0378">Hydrolase</keyword>
<organism evidence="8 9">
    <name type="scientific">Austropuccinia psidii MF-1</name>
    <dbReference type="NCBI Taxonomy" id="1389203"/>
    <lineage>
        <taxon>Eukaryota</taxon>
        <taxon>Fungi</taxon>
        <taxon>Dikarya</taxon>
        <taxon>Basidiomycota</taxon>
        <taxon>Pucciniomycotina</taxon>
        <taxon>Pucciniomycetes</taxon>
        <taxon>Pucciniales</taxon>
        <taxon>Sphaerophragmiaceae</taxon>
        <taxon>Austropuccinia</taxon>
    </lineage>
</organism>
<dbReference type="GO" id="GO:0004519">
    <property type="term" value="F:endonuclease activity"/>
    <property type="evidence" value="ECO:0007669"/>
    <property type="project" value="UniProtKB-KW"/>
</dbReference>
<dbReference type="GO" id="GO:0016787">
    <property type="term" value="F:hydrolase activity"/>
    <property type="evidence" value="ECO:0007669"/>
    <property type="project" value="UniProtKB-KW"/>
</dbReference>
<feature type="domain" description="Reverse transcriptase RNase H-like" evidence="7">
    <location>
        <begin position="42"/>
        <end position="142"/>
    </location>
</feature>
<dbReference type="SUPFAM" id="SSF56672">
    <property type="entry name" value="DNA/RNA polymerases"/>
    <property type="match status" value="1"/>
</dbReference>
<sequence>MLDYFTEFVIKKDLFEMTQERIKSYDKMNFSLTNEPLLLMADWKLPFKLYFEEFDEGLGEALHQVHIVNDSPYECPVCFISRLIQPTEAKYGASQMECLCLVWALENRHYYLYGSFVEVITDCNSVESLLKMRTPNRHMLRW</sequence>
<dbReference type="PANTHER" id="PTHR37984:SF5">
    <property type="entry name" value="PROTEIN NYNRIN-LIKE"/>
    <property type="match status" value="1"/>
</dbReference>
<evidence type="ECO:0000256" key="3">
    <source>
        <dbReference type="ARBA" id="ARBA00022722"/>
    </source>
</evidence>